<accession>A0ABW2TTD1</accession>
<dbReference type="InterPro" id="IPR008920">
    <property type="entry name" value="TF_FadR/GntR_C"/>
</dbReference>
<keyword evidence="1" id="KW-0805">Transcription regulation</keyword>
<sequence length="224" mass="25299">MTTPLRDQIYLQLRDEVLSGTWRTGERHTEPALARRLGVSRTPVREALTRLLADGLVRREEYGYSAVLPSMTTIRDLYEVRIAVELRGIARAIENPGVRHDRAALDAELQHWYALRAAPPDPTPEFVLEDERFHTALLASSGNGELVATLTSVNRRIRTVRMYDFLVEGRIETSIAEHIDIMENVRDGQLDKALRLLHEHIGASLEIVVERATRALTARHSHGG</sequence>
<dbReference type="EMBL" id="JBHTEY010000004">
    <property type="protein sequence ID" value="MFC7616586.1"/>
    <property type="molecule type" value="Genomic_DNA"/>
</dbReference>
<dbReference type="CDD" id="cd07377">
    <property type="entry name" value="WHTH_GntR"/>
    <property type="match status" value="1"/>
</dbReference>
<dbReference type="InterPro" id="IPR011711">
    <property type="entry name" value="GntR_C"/>
</dbReference>
<dbReference type="PANTHER" id="PTHR43537:SF45">
    <property type="entry name" value="GNTR FAMILY REGULATORY PROTEIN"/>
    <property type="match status" value="1"/>
</dbReference>
<dbReference type="Gene3D" id="1.10.10.10">
    <property type="entry name" value="Winged helix-like DNA-binding domain superfamily/Winged helix DNA-binding domain"/>
    <property type="match status" value="1"/>
</dbReference>
<organism evidence="5 6">
    <name type="scientific">Actinokineospora soli</name>
    <dbReference type="NCBI Taxonomy" id="1048753"/>
    <lineage>
        <taxon>Bacteria</taxon>
        <taxon>Bacillati</taxon>
        <taxon>Actinomycetota</taxon>
        <taxon>Actinomycetes</taxon>
        <taxon>Pseudonocardiales</taxon>
        <taxon>Pseudonocardiaceae</taxon>
        <taxon>Actinokineospora</taxon>
    </lineage>
</organism>
<proteinExistence type="predicted"/>
<protein>
    <submittedName>
        <fullName evidence="5">GntR family transcriptional regulator</fullName>
    </submittedName>
</protein>
<gene>
    <name evidence="5" type="ORF">ACFQV2_27115</name>
</gene>
<evidence type="ECO:0000313" key="6">
    <source>
        <dbReference type="Proteomes" id="UP001596512"/>
    </source>
</evidence>
<dbReference type="SMART" id="SM00345">
    <property type="entry name" value="HTH_GNTR"/>
    <property type="match status" value="1"/>
</dbReference>
<dbReference type="SMART" id="SM00895">
    <property type="entry name" value="FCD"/>
    <property type="match status" value="1"/>
</dbReference>
<evidence type="ECO:0000256" key="1">
    <source>
        <dbReference type="ARBA" id="ARBA00023015"/>
    </source>
</evidence>
<feature type="domain" description="HTH gntR-type" evidence="4">
    <location>
        <begin position="3"/>
        <end position="70"/>
    </location>
</feature>
<dbReference type="Proteomes" id="UP001596512">
    <property type="component" value="Unassembled WGS sequence"/>
</dbReference>
<keyword evidence="2" id="KW-0238">DNA-binding</keyword>
<dbReference type="PROSITE" id="PS50949">
    <property type="entry name" value="HTH_GNTR"/>
    <property type="match status" value="1"/>
</dbReference>
<dbReference type="SUPFAM" id="SSF46785">
    <property type="entry name" value="Winged helix' DNA-binding domain"/>
    <property type="match status" value="1"/>
</dbReference>
<dbReference type="PANTHER" id="PTHR43537">
    <property type="entry name" value="TRANSCRIPTIONAL REGULATOR, GNTR FAMILY"/>
    <property type="match status" value="1"/>
</dbReference>
<dbReference type="InterPro" id="IPR036390">
    <property type="entry name" value="WH_DNA-bd_sf"/>
</dbReference>
<reference evidence="6" key="1">
    <citation type="journal article" date="2019" name="Int. J. Syst. Evol. Microbiol.">
        <title>The Global Catalogue of Microorganisms (GCM) 10K type strain sequencing project: providing services to taxonomists for standard genome sequencing and annotation.</title>
        <authorList>
            <consortium name="The Broad Institute Genomics Platform"/>
            <consortium name="The Broad Institute Genome Sequencing Center for Infectious Disease"/>
            <person name="Wu L."/>
            <person name="Ma J."/>
        </authorList>
    </citation>
    <scope>NUCLEOTIDE SEQUENCE [LARGE SCALE GENOMIC DNA]</scope>
    <source>
        <strain evidence="6">JCM 17695</strain>
    </source>
</reference>
<dbReference type="Pfam" id="PF07729">
    <property type="entry name" value="FCD"/>
    <property type="match status" value="1"/>
</dbReference>
<dbReference type="InterPro" id="IPR036388">
    <property type="entry name" value="WH-like_DNA-bd_sf"/>
</dbReference>
<dbReference type="PRINTS" id="PR00035">
    <property type="entry name" value="HTHGNTR"/>
</dbReference>
<dbReference type="Gene3D" id="1.20.120.530">
    <property type="entry name" value="GntR ligand-binding domain-like"/>
    <property type="match status" value="1"/>
</dbReference>
<evidence type="ECO:0000256" key="2">
    <source>
        <dbReference type="ARBA" id="ARBA00023125"/>
    </source>
</evidence>
<keyword evidence="6" id="KW-1185">Reference proteome</keyword>
<dbReference type="InterPro" id="IPR000524">
    <property type="entry name" value="Tscrpt_reg_HTH_GntR"/>
</dbReference>
<evidence type="ECO:0000259" key="4">
    <source>
        <dbReference type="PROSITE" id="PS50949"/>
    </source>
</evidence>
<keyword evidence="3" id="KW-0804">Transcription</keyword>
<name>A0ABW2TTD1_9PSEU</name>
<evidence type="ECO:0000313" key="5">
    <source>
        <dbReference type="EMBL" id="MFC7616586.1"/>
    </source>
</evidence>
<comment type="caution">
    <text evidence="5">The sequence shown here is derived from an EMBL/GenBank/DDBJ whole genome shotgun (WGS) entry which is preliminary data.</text>
</comment>
<dbReference type="SUPFAM" id="SSF48008">
    <property type="entry name" value="GntR ligand-binding domain-like"/>
    <property type="match status" value="1"/>
</dbReference>
<evidence type="ECO:0000256" key="3">
    <source>
        <dbReference type="ARBA" id="ARBA00023163"/>
    </source>
</evidence>
<dbReference type="Pfam" id="PF00392">
    <property type="entry name" value="GntR"/>
    <property type="match status" value="1"/>
</dbReference>